<organism evidence="1 2">
    <name type="scientific">Nocardia tenerifensis</name>
    <dbReference type="NCBI Taxonomy" id="228006"/>
    <lineage>
        <taxon>Bacteria</taxon>
        <taxon>Bacillati</taxon>
        <taxon>Actinomycetota</taxon>
        <taxon>Actinomycetes</taxon>
        <taxon>Mycobacteriales</taxon>
        <taxon>Nocardiaceae</taxon>
        <taxon>Nocardia</taxon>
    </lineage>
</organism>
<sequence length="30" mass="3271">MSSLLFDYLAPLIGADQAAYWAQVFVVAPL</sequence>
<dbReference type="AlphaFoldDB" id="A0A318KKK3"/>
<evidence type="ECO:0000313" key="1">
    <source>
        <dbReference type="EMBL" id="PXX62153.1"/>
    </source>
</evidence>
<proteinExistence type="predicted"/>
<name>A0A318KKK3_9NOCA</name>
<accession>A0A318KKK3</accession>
<dbReference type="Proteomes" id="UP000247569">
    <property type="component" value="Unassembled WGS sequence"/>
</dbReference>
<keyword evidence="2" id="KW-1185">Reference proteome</keyword>
<gene>
    <name evidence="1" type="ORF">DFR70_10720</name>
</gene>
<comment type="caution">
    <text evidence="1">The sequence shown here is derived from an EMBL/GenBank/DDBJ whole genome shotgun (WGS) entry which is preliminary data.</text>
</comment>
<protein>
    <submittedName>
        <fullName evidence="1">Uncharacterized protein</fullName>
    </submittedName>
</protein>
<evidence type="ECO:0000313" key="2">
    <source>
        <dbReference type="Proteomes" id="UP000247569"/>
    </source>
</evidence>
<dbReference type="EMBL" id="QJKF01000007">
    <property type="protein sequence ID" value="PXX62153.1"/>
    <property type="molecule type" value="Genomic_DNA"/>
</dbReference>
<reference evidence="1 2" key="1">
    <citation type="submission" date="2018-05" db="EMBL/GenBank/DDBJ databases">
        <title>Genomic Encyclopedia of Type Strains, Phase IV (KMG-IV): sequencing the most valuable type-strain genomes for metagenomic binning, comparative biology and taxonomic classification.</title>
        <authorList>
            <person name="Goeker M."/>
        </authorList>
    </citation>
    <scope>NUCLEOTIDE SEQUENCE [LARGE SCALE GENOMIC DNA]</scope>
    <source>
        <strain evidence="1 2">DSM 44704</strain>
    </source>
</reference>